<dbReference type="Gene3D" id="2.10.310.10">
    <property type="entry name" value="Serpins superfamily"/>
    <property type="match status" value="1"/>
</dbReference>
<dbReference type="Pfam" id="PF00079">
    <property type="entry name" value="Serpin"/>
    <property type="match status" value="1"/>
</dbReference>
<evidence type="ECO:0000313" key="7">
    <source>
        <dbReference type="Ensembl" id="ENSKMAP00000005002.1"/>
    </source>
</evidence>
<dbReference type="InterPro" id="IPR036186">
    <property type="entry name" value="Serpin_sf"/>
</dbReference>
<keyword evidence="2 5" id="KW-0732">Signal</keyword>
<keyword evidence="8" id="KW-1185">Reference proteome</keyword>
<sequence>MCFYGQALKMCRIFASCALVALLLAVVWADHHHHHNSKHSHEGEMACHIVSPHNADFAFALYKHLNAKAAAGKNIFYSPLGISTALSMLSAGARGDTHTQLFSSLGYSTLNQTQVNEAYGHAMQMLNNSQENQQLEVGNSVVVRTGFNPLPAFLNDMKQHFTGEVFNVDFQNPSEAKKQLNQHIATKTHDKIKDLVKDFDPQMVMMLINWVYFRGQWERPFNHNLTAKRDFHVDENTKVEVDMMRKTGRFDYYRDRANFVTVVLLPYKSNTSMMIVLPDEGKMKEVEALLNKDHIRNWHDSLYKNNINLSMPKFSISAEASLDEILMEMGITDAFGDRADFSGMSDEVKLKVSKVSHQAVLSVDETGTEAAAATTIEIIPMSLPEAVVMNRPFMTFILEHSTKSFIFMGKISNPTAQ</sequence>
<dbReference type="GO" id="GO:0004867">
    <property type="term" value="F:serine-type endopeptidase inhibitor activity"/>
    <property type="evidence" value="ECO:0007669"/>
    <property type="project" value="InterPro"/>
</dbReference>
<dbReference type="Gene3D" id="3.30.497.10">
    <property type="entry name" value="Antithrombin, subunit I, domain 2"/>
    <property type="match status" value="1"/>
</dbReference>
<dbReference type="FunFam" id="2.30.39.10:FF:000003">
    <property type="entry name" value="alpha-1-antitrypsin isoform X1"/>
    <property type="match status" value="1"/>
</dbReference>
<dbReference type="InterPro" id="IPR023796">
    <property type="entry name" value="Serpin_dom"/>
</dbReference>
<dbReference type="PANTHER" id="PTHR11461">
    <property type="entry name" value="SERINE PROTEASE INHIBITOR, SERPIN"/>
    <property type="match status" value="1"/>
</dbReference>
<dbReference type="SUPFAM" id="SSF56574">
    <property type="entry name" value="Serpins"/>
    <property type="match status" value="1"/>
</dbReference>
<dbReference type="FunFam" id="2.10.310.10:FF:000001">
    <property type="entry name" value="Serpin family A member 1"/>
    <property type="match status" value="1"/>
</dbReference>
<feature type="domain" description="Serpin" evidence="6">
    <location>
        <begin position="59"/>
        <end position="414"/>
    </location>
</feature>
<evidence type="ECO:0000256" key="1">
    <source>
        <dbReference type="ARBA" id="ARBA00009500"/>
    </source>
</evidence>
<dbReference type="PANTHER" id="PTHR11461:SF363">
    <property type="entry name" value="SERINE (OR CYSTEINE) PROTEINASE INHIBITOR, CLADE A (ALPHA-1 ANTIPROTEINASE, ANTITRYPSIN), MEMBER 1, LIKE PRECURSOR-RELATED"/>
    <property type="match status" value="1"/>
</dbReference>
<feature type="chain" id="PRO_5018575430" evidence="5">
    <location>
        <begin position="30"/>
        <end position="417"/>
    </location>
</feature>
<evidence type="ECO:0000256" key="3">
    <source>
        <dbReference type="ARBA" id="ARBA00023180"/>
    </source>
</evidence>
<accession>A0A3Q3ETB0</accession>
<evidence type="ECO:0000256" key="2">
    <source>
        <dbReference type="ARBA" id="ARBA00022729"/>
    </source>
</evidence>
<name>A0A3Q3ETB0_KRYMA</name>
<dbReference type="Ensembl" id="ENSKMAT00000005089.1">
    <property type="protein sequence ID" value="ENSKMAP00000005002.1"/>
    <property type="gene ID" value="ENSKMAG00000003801.1"/>
</dbReference>
<dbReference type="InterPro" id="IPR000215">
    <property type="entry name" value="Serpin_fam"/>
</dbReference>
<proteinExistence type="inferred from homology"/>
<dbReference type="AlphaFoldDB" id="A0A3Q3ETB0"/>
<evidence type="ECO:0000313" key="8">
    <source>
        <dbReference type="Proteomes" id="UP000264800"/>
    </source>
</evidence>
<dbReference type="STRING" id="37003.ENSKMAP00000005002"/>
<protein>
    <submittedName>
        <fullName evidence="7">Serpin family A member 4</fullName>
    </submittedName>
</protein>
<dbReference type="FunFam" id="3.30.497.10:FF:000001">
    <property type="entry name" value="Serine protease inhibitor"/>
    <property type="match status" value="1"/>
</dbReference>
<reference evidence="7" key="2">
    <citation type="submission" date="2025-09" db="UniProtKB">
        <authorList>
            <consortium name="Ensembl"/>
        </authorList>
    </citation>
    <scope>IDENTIFICATION</scope>
</reference>
<dbReference type="GeneTree" id="ENSGT00940000160877"/>
<dbReference type="OMA" id="MEIMPMS"/>
<comment type="similarity">
    <text evidence="1 4">Belongs to the serpin family.</text>
</comment>
<dbReference type="InterPro" id="IPR042185">
    <property type="entry name" value="Serpin_sf_2"/>
</dbReference>
<dbReference type="SMART" id="SM00093">
    <property type="entry name" value="SERPIN"/>
    <property type="match status" value="1"/>
</dbReference>
<evidence type="ECO:0000256" key="5">
    <source>
        <dbReference type="SAM" id="SignalP"/>
    </source>
</evidence>
<reference evidence="7" key="1">
    <citation type="submission" date="2025-08" db="UniProtKB">
        <authorList>
            <consortium name="Ensembl"/>
        </authorList>
    </citation>
    <scope>IDENTIFICATION</scope>
</reference>
<evidence type="ECO:0000259" key="6">
    <source>
        <dbReference type="SMART" id="SM00093"/>
    </source>
</evidence>
<keyword evidence="3" id="KW-0325">Glycoprotein</keyword>
<evidence type="ECO:0000256" key="4">
    <source>
        <dbReference type="RuleBase" id="RU000411"/>
    </source>
</evidence>
<dbReference type="GO" id="GO:0005615">
    <property type="term" value="C:extracellular space"/>
    <property type="evidence" value="ECO:0007669"/>
    <property type="project" value="InterPro"/>
</dbReference>
<dbReference type="Gene3D" id="2.30.39.10">
    <property type="entry name" value="Alpha-1-antitrypsin, domain 1"/>
    <property type="match status" value="1"/>
</dbReference>
<organism evidence="7 8">
    <name type="scientific">Kryptolebias marmoratus</name>
    <name type="common">Mangrove killifish</name>
    <name type="synonym">Rivulus marmoratus</name>
    <dbReference type="NCBI Taxonomy" id="37003"/>
    <lineage>
        <taxon>Eukaryota</taxon>
        <taxon>Metazoa</taxon>
        <taxon>Chordata</taxon>
        <taxon>Craniata</taxon>
        <taxon>Vertebrata</taxon>
        <taxon>Euteleostomi</taxon>
        <taxon>Actinopterygii</taxon>
        <taxon>Neopterygii</taxon>
        <taxon>Teleostei</taxon>
        <taxon>Neoteleostei</taxon>
        <taxon>Acanthomorphata</taxon>
        <taxon>Ovalentaria</taxon>
        <taxon>Atherinomorphae</taxon>
        <taxon>Cyprinodontiformes</taxon>
        <taxon>Rivulidae</taxon>
        <taxon>Kryptolebias</taxon>
    </lineage>
</organism>
<feature type="signal peptide" evidence="5">
    <location>
        <begin position="1"/>
        <end position="29"/>
    </location>
</feature>
<dbReference type="PRINTS" id="PR00780">
    <property type="entry name" value="LEUSERPINII"/>
</dbReference>
<dbReference type="InterPro" id="IPR042178">
    <property type="entry name" value="Serpin_sf_1"/>
</dbReference>
<dbReference type="Proteomes" id="UP000264800">
    <property type="component" value="Unplaced"/>
</dbReference>